<organism evidence="5 6">
    <name type="scientific">Cadophora malorum</name>
    <dbReference type="NCBI Taxonomy" id="108018"/>
    <lineage>
        <taxon>Eukaryota</taxon>
        <taxon>Fungi</taxon>
        <taxon>Dikarya</taxon>
        <taxon>Ascomycota</taxon>
        <taxon>Pezizomycotina</taxon>
        <taxon>Leotiomycetes</taxon>
        <taxon>Helotiales</taxon>
        <taxon>Ploettnerulaceae</taxon>
        <taxon>Cadophora</taxon>
    </lineage>
</organism>
<dbReference type="InterPro" id="IPR010497">
    <property type="entry name" value="Epoxide_hydro_N"/>
</dbReference>
<dbReference type="Pfam" id="PF06441">
    <property type="entry name" value="EHN"/>
    <property type="match status" value="1"/>
</dbReference>
<dbReference type="InterPro" id="IPR029058">
    <property type="entry name" value="AB_hydrolase_fold"/>
</dbReference>
<gene>
    <name evidence="5" type="ORF">IFR04_003156</name>
</gene>
<dbReference type="GO" id="GO:0097176">
    <property type="term" value="P:epoxide metabolic process"/>
    <property type="evidence" value="ECO:0007669"/>
    <property type="project" value="TreeGrafter"/>
</dbReference>
<evidence type="ECO:0000256" key="3">
    <source>
        <dbReference type="PIRSR" id="PIRSR001112-1"/>
    </source>
</evidence>
<evidence type="ECO:0000259" key="4">
    <source>
        <dbReference type="Pfam" id="PF06441"/>
    </source>
</evidence>
<dbReference type="GO" id="GO:0004301">
    <property type="term" value="F:epoxide hydrolase activity"/>
    <property type="evidence" value="ECO:0007669"/>
    <property type="project" value="TreeGrafter"/>
</dbReference>
<keyword evidence="6" id="KW-1185">Reference proteome</keyword>
<dbReference type="PIRSF" id="PIRSF001112">
    <property type="entry name" value="Epoxide_hydrolase"/>
    <property type="match status" value="1"/>
</dbReference>
<dbReference type="Gene3D" id="3.40.50.1820">
    <property type="entry name" value="alpha/beta hydrolase"/>
    <property type="match status" value="1"/>
</dbReference>
<evidence type="ECO:0000256" key="2">
    <source>
        <dbReference type="ARBA" id="ARBA00022801"/>
    </source>
</evidence>
<evidence type="ECO:0000313" key="5">
    <source>
        <dbReference type="EMBL" id="KAG4423731.1"/>
    </source>
</evidence>
<evidence type="ECO:0000256" key="1">
    <source>
        <dbReference type="ARBA" id="ARBA00010088"/>
    </source>
</evidence>
<proteinExistence type="inferred from homology"/>
<sequence length="387" mass="44080">MAYIPPSSIKPFTLDILDEDFANFTQLLKLSRIGPLVYETSEQNKTKFGITHEWITKTKDYWLHEYDWRAQEKHINSFPNYTIEIEGLTVHFVALFSEREDAVPIILLHGWPGSFIEFLPMASLLREKYSSKDLPYHIIIPSVPGYTLSGGGPLDKEWRVPDSARVLHTLMLDLGFKRYIAHGGDVGSFLATTMAVGFEQCVALHLNFFPSFIIPEEGSNGTELSNFEKKVVERAKLWAREGNGYAIEHGTRPATIGFAINSNPLSLLAWIGEKLLEWSDQTPSLDEILTNVSLYWFTNSFPRSIYPYQASFNKSAEPVPEFPYIIKPLGFSWFTAEIMPGFQNAVAKHGNLVFHRTHDKGGHFAAMERPMDMLQDIEDFTHLVWQA</sequence>
<dbReference type="OrthoDB" id="7130006at2759"/>
<feature type="domain" description="Epoxide hydrolase N-terminal" evidence="4">
    <location>
        <begin position="9"/>
        <end position="118"/>
    </location>
</feature>
<dbReference type="SUPFAM" id="SSF53474">
    <property type="entry name" value="alpha/beta-Hydrolases"/>
    <property type="match status" value="1"/>
</dbReference>
<dbReference type="InterPro" id="IPR000639">
    <property type="entry name" value="Epox_hydrolase-like"/>
</dbReference>
<dbReference type="PANTHER" id="PTHR21661">
    <property type="entry name" value="EPOXIDE HYDROLASE 1-RELATED"/>
    <property type="match status" value="1"/>
</dbReference>
<reference evidence="5" key="1">
    <citation type="submission" date="2021-02" db="EMBL/GenBank/DDBJ databases">
        <title>Genome sequence Cadophora malorum strain M34.</title>
        <authorList>
            <person name="Stefanovic E."/>
            <person name="Vu D."/>
            <person name="Scully C."/>
            <person name="Dijksterhuis J."/>
            <person name="Roader J."/>
            <person name="Houbraken J."/>
        </authorList>
    </citation>
    <scope>NUCLEOTIDE SEQUENCE</scope>
    <source>
        <strain evidence="5">M34</strain>
    </source>
</reference>
<keyword evidence="2" id="KW-0378">Hydrolase</keyword>
<comment type="similarity">
    <text evidence="1">Belongs to the peptidase S33 family.</text>
</comment>
<feature type="active site" description="Proton acceptor" evidence="3">
    <location>
        <position position="363"/>
    </location>
</feature>
<dbReference type="EMBL" id="JAFJYH010000030">
    <property type="protein sequence ID" value="KAG4423731.1"/>
    <property type="molecule type" value="Genomic_DNA"/>
</dbReference>
<feature type="active site" description="Nucleophile" evidence="3">
    <location>
        <position position="185"/>
    </location>
</feature>
<accession>A0A8H7WF28</accession>
<evidence type="ECO:0000313" key="6">
    <source>
        <dbReference type="Proteomes" id="UP000664132"/>
    </source>
</evidence>
<dbReference type="PANTHER" id="PTHR21661:SF39">
    <property type="entry name" value="HYDROLASE, PUTATIVE (AFU_ORTHOLOGUE AFUA_3G08960)-RELATED"/>
    <property type="match status" value="1"/>
</dbReference>
<dbReference type="Proteomes" id="UP000664132">
    <property type="component" value="Unassembled WGS sequence"/>
</dbReference>
<dbReference type="PRINTS" id="PR00412">
    <property type="entry name" value="EPOXHYDRLASE"/>
</dbReference>
<protein>
    <recommendedName>
        <fullName evidence="4">Epoxide hydrolase N-terminal domain-containing protein</fullName>
    </recommendedName>
</protein>
<dbReference type="InterPro" id="IPR016292">
    <property type="entry name" value="Epoxide_hydrolase"/>
</dbReference>
<feature type="active site" description="Proton donor" evidence="3">
    <location>
        <position position="308"/>
    </location>
</feature>
<name>A0A8H7WF28_9HELO</name>
<comment type="caution">
    <text evidence="5">The sequence shown here is derived from an EMBL/GenBank/DDBJ whole genome shotgun (WGS) entry which is preliminary data.</text>
</comment>
<dbReference type="AlphaFoldDB" id="A0A8H7WF28"/>